<dbReference type="AlphaFoldDB" id="Q3HUS9"/>
<evidence type="ECO:0000313" key="2">
    <source>
        <dbReference type="EMBL" id="ABA70575.1"/>
    </source>
</evidence>
<feature type="region of interest" description="Disordered" evidence="1">
    <location>
        <begin position="163"/>
        <end position="198"/>
    </location>
</feature>
<evidence type="ECO:0000256" key="1">
    <source>
        <dbReference type="SAM" id="MobiDB-lite"/>
    </source>
</evidence>
<dbReference type="EMBL" id="DQ192518">
    <property type="protein sequence ID" value="ABA70575.1"/>
    <property type="molecule type" value="Genomic_DNA"/>
</dbReference>
<organism evidence="2">
    <name type="scientific">Penicillium chrysogenum</name>
    <name type="common">Penicillium notatum</name>
    <dbReference type="NCBI Taxonomy" id="5076"/>
    <lineage>
        <taxon>Eukaryota</taxon>
        <taxon>Fungi</taxon>
        <taxon>Dikarya</taxon>
        <taxon>Ascomycota</taxon>
        <taxon>Pezizomycotina</taxon>
        <taxon>Eurotiomycetes</taxon>
        <taxon>Eurotiomycetidae</taxon>
        <taxon>Eurotiales</taxon>
        <taxon>Aspergillaceae</taxon>
        <taxon>Penicillium</taxon>
        <taxon>Penicillium chrysogenum species complex</taxon>
    </lineage>
</organism>
<feature type="compositionally biased region" description="Basic and acidic residues" evidence="1">
    <location>
        <begin position="163"/>
        <end position="174"/>
    </location>
</feature>
<protein>
    <submittedName>
        <fullName evidence="2">Uncharacterized protein</fullName>
    </submittedName>
</protein>
<name>Q3HUS9_PENCH</name>
<reference evidence="2" key="1">
    <citation type="journal article" date="2006" name="Fungal Genet. Biol.">
        <title>Transcriptional and bioinformatic analysis of the 56.8 kb DNA region amplified in tandem repeats containing the penicillin gene cluster in Penicillium chrysogenum.</title>
        <authorList>
            <person name="Fierro F."/>
            <person name="Garcia-Estrada C."/>
            <person name="Castillo N.I."/>
            <person name="Rodriguez R."/>
            <person name="Velasco-Conde T."/>
            <person name="Martin J.F."/>
        </authorList>
    </citation>
    <scope>NUCLEOTIDE SEQUENCE</scope>
    <source>
        <strain evidence="2">AS-P-78</strain>
    </source>
</reference>
<proteinExistence type="predicted"/>
<sequence length="292" mass="32529">MEAPRANECYAVGEKTSSPPATISKRNVYPDPIYGAIWTYFDHDQQQSQSTPSSPHHSFRELRRAISTSSMRPSTRSVFESSIFFPAFERVKDRGLRGSTSGGIDRVPDYWANRALIAPWARCYVIRLMPGFPGHYLLAILASFHLSENPSLPSSLSPLLALPDHEGNKSEKNRGKPVISHGIHAAPSGPTLQENGKNNKRKMVDGEQFDAQVGRARHTAEAMIAYAVGQRLPLADSCECCQRNDGKFVRACLFRARNTAQIAYGREGRIGVCFRVWSNVVAPIRAQLTRDW</sequence>
<accession>Q3HUS9</accession>